<evidence type="ECO:0000256" key="3">
    <source>
        <dbReference type="ARBA" id="ARBA00022692"/>
    </source>
</evidence>
<dbReference type="Gene3D" id="1.20.1250.20">
    <property type="entry name" value="MFS general substrate transporter like domains"/>
    <property type="match status" value="2"/>
</dbReference>
<evidence type="ECO:0000256" key="4">
    <source>
        <dbReference type="ARBA" id="ARBA00022989"/>
    </source>
</evidence>
<dbReference type="Pfam" id="PF07690">
    <property type="entry name" value="MFS_1"/>
    <property type="match status" value="1"/>
</dbReference>
<feature type="region of interest" description="Disordered" evidence="7">
    <location>
        <begin position="317"/>
        <end position="380"/>
    </location>
</feature>
<dbReference type="InterPro" id="IPR036259">
    <property type="entry name" value="MFS_trans_sf"/>
</dbReference>
<dbReference type="SUPFAM" id="SSF103473">
    <property type="entry name" value="MFS general substrate transporter"/>
    <property type="match status" value="2"/>
</dbReference>
<feature type="transmembrane region" description="Helical" evidence="8">
    <location>
        <begin position="793"/>
        <end position="815"/>
    </location>
</feature>
<feature type="region of interest" description="Disordered" evidence="7">
    <location>
        <begin position="230"/>
        <end position="250"/>
    </location>
</feature>
<comment type="caution">
    <text evidence="9">The sequence shown here is derived from an EMBL/GenBank/DDBJ whole genome shotgun (WGS) entry which is preliminary data.</text>
</comment>
<protein>
    <submittedName>
        <fullName evidence="9">Major facilitator superfamily domain-containing protein</fullName>
    </submittedName>
</protein>
<feature type="transmembrane region" description="Helical" evidence="8">
    <location>
        <begin position="434"/>
        <end position="451"/>
    </location>
</feature>
<feature type="compositionally biased region" description="Low complexity" evidence="7">
    <location>
        <begin position="100"/>
        <end position="126"/>
    </location>
</feature>
<evidence type="ECO:0000256" key="5">
    <source>
        <dbReference type="ARBA" id="ARBA00023136"/>
    </source>
</evidence>
<keyword evidence="4 8" id="KW-1133">Transmembrane helix</keyword>
<evidence type="ECO:0000256" key="8">
    <source>
        <dbReference type="SAM" id="Phobius"/>
    </source>
</evidence>
<evidence type="ECO:0000256" key="1">
    <source>
        <dbReference type="ARBA" id="ARBA00004141"/>
    </source>
</evidence>
<keyword evidence="5 8" id="KW-0472">Membrane</keyword>
<dbReference type="Proteomes" id="UP000815325">
    <property type="component" value="Unassembled WGS sequence"/>
</dbReference>
<evidence type="ECO:0000313" key="10">
    <source>
        <dbReference type="Proteomes" id="UP000815325"/>
    </source>
</evidence>
<keyword evidence="3 8" id="KW-0812">Transmembrane</keyword>
<reference evidence="9" key="1">
    <citation type="submission" date="2017-08" db="EMBL/GenBank/DDBJ databases">
        <authorList>
            <person name="Polle J.E."/>
            <person name="Barry K."/>
            <person name="Cushman J."/>
            <person name="Schmutz J."/>
            <person name="Tran D."/>
            <person name="Hathwaick L.T."/>
            <person name="Yim W.C."/>
            <person name="Jenkins J."/>
            <person name="Mckie-Krisberg Z.M."/>
            <person name="Prochnik S."/>
            <person name="Lindquist E."/>
            <person name="Dockter R.B."/>
            <person name="Adam C."/>
            <person name="Molina H."/>
            <person name="Bunkerborg J."/>
            <person name="Jin E."/>
            <person name="Buchheim M."/>
            <person name="Magnuson J."/>
        </authorList>
    </citation>
    <scope>NUCLEOTIDE SEQUENCE</scope>
    <source>
        <strain evidence="9">CCAP 19/18</strain>
    </source>
</reference>
<comment type="similarity">
    <text evidence="6">Belongs to the major facilitator superfamily. Spinster (TC 2.A.1.49) family.</text>
</comment>
<keyword evidence="10" id="KW-1185">Reference proteome</keyword>
<evidence type="ECO:0000256" key="6">
    <source>
        <dbReference type="ARBA" id="ARBA00024338"/>
    </source>
</evidence>
<dbReference type="PANTHER" id="PTHR23505">
    <property type="entry name" value="SPINSTER"/>
    <property type="match status" value="1"/>
</dbReference>
<evidence type="ECO:0000313" key="9">
    <source>
        <dbReference type="EMBL" id="KAF5838880.1"/>
    </source>
</evidence>
<feature type="compositionally biased region" description="Low complexity" evidence="7">
    <location>
        <begin position="232"/>
        <end position="250"/>
    </location>
</feature>
<organism evidence="9 10">
    <name type="scientific">Dunaliella salina</name>
    <name type="common">Green alga</name>
    <name type="synonym">Protococcus salinus</name>
    <dbReference type="NCBI Taxonomy" id="3046"/>
    <lineage>
        <taxon>Eukaryota</taxon>
        <taxon>Viridiplantae</taxon>
        <taxon>Chlorophyta</taxon>
        <taxon>core chlorophytes</taxon>
        <taxon>Chlorophyceae</taxon>
        <taxon>CS clade</taxon>
        <taxon>Chlamydomonadales</taxon>
        <taxon>Dunaliellaceae</taxon>
        <taxon>Dunaliella</taxon>
    </lineage>
</organism>
<dbReference type="PANTHER" id="PTHR23505:SF79">
    <property type="entry name" value="PROTEIN SPINSTER"/>
    <property type="match status" value="1"/>
</dbReference>
<feature type="compositionally biased region" description="Low complexity" evidence="7">
    <location>
        <begin position="655"/>
        <end position="665"/>
    </location>
</feature>
<name>A0ABQ7GWC9_DUNSA</name>
<feature type="region of interest" description="Disordered" evidence="7">
    <location>
        <begin position="643"/>
        <end position="687"/>
    </location>
</feature>
<feature type="compositionally biased region" description="Polar residues" evidence="7">
    <location>
        <begin position="159"/>
        <end position="179"/>
    </location>
</feature>
<feature type="transmembrane region" description="Helical" evidence="8">
    <location>
        <begin position="513"/>
        <end position="534"/>
    </location>
</feature>
<keyword evidence="2" id="KW-0813">Transport</keyword>
<feature type="compositionally biased region" description="Basic residues" evidence="7">
    <location>
        <begin position="142"/>
        <end position="151"/>
    </location>
</feature>
<proteinExistence type="inferred from homology"/>
<feature type="transmembrane region" description="Helical" evidence="8">
    <location>
        <begin position="827"/>
        <end position="846"/>
    </location>
</feature>
<feature type="region of interest" description="Disordered" evidence="7">
    <location>
        <begin position="85"/>
        <end position="179"/>
    </location>
</feature>
<gene>
    <name evidence="9" type="ORF">DUNSADRAFT_2049</name>
</gene>
<comment type="subcellular location">
    <subcellularLocation>
        <location evidence="1">Membrane</location>
        <topology evidence="1">Multi-pass membrane protein</topology>
    </subcellularLocation>
</comment>
<evidence type="ECO:0000256" key="2">
    <source>
        <dbReference type="ARBA" id="ARBA00022448"/>
    </source>
</evidence>
<dbReference type="EMBL" id="MU069563">
    <property type="protein sequence ID" value="KAF5838880.1"/>
    <property type="molecule type" value="Genomic_DNA"/>
</dbReference>
<accession>A0ABQ7GWC9</accession>
<feature type="compositionally biased region" description="Low complexity" evidence="7">
    <location>
        <begin position="335"/>
        <end position="347"/>
    </location>
</feature>
<feature type="transmembrane region" description="Helical" evidence="8">
    <location>
        <begin position="458"/>
        <end position="475"/>
    </location>
</feature>
<feature type="compositionally biased region" description="Low complexity" evidence="7">
    <location>
        <begin position="674"/>
        <end position="687"/>
    </location>
</feature>
<evidence type="ECO:0000256" key="7">
    <source>
        <dbReference type="SAM" id="MobiDB-lite"/>
    </source>
</evidence>
<dbReference type="InterPro" id="IPR011701">
    <property type="entry name" value="MFS"/>
</dbReference>
<sequence>MAQQLLLEHSHHCPLGKQASSGRMCCSRRLGHRLPKVAALPFQGPAPLSPIPSTSGHRDVLQSSFATRSSQSAYSAPLHPLQDEGKQAVQDMPPRPSPSSPSSYEWYSTSTSTSNSSSSRNENGNSHVSPLQPAVEQNQQQHHPHQHRHRNGSSSSSGHQVNGTSQQEVEPPSCSSVLYANTCDPPRPVSPSSRISFPYQGDDYELIRMSGVPLLSPVRAALMAPSERATHAPLTTSSSAFSSSSPPLSLAHSIPATEGVLQQPSPAESLAADGLLQPPTPLQIPVMGSGVAQPPTDIQASIAEGILHPPPSVAVLQPSARHSPEEGTASFMGPHASTSATNNTAHAGFVPLPVDSLQGEGTGPASSTPEGSGGTPPETPQSMTANLFAVWALLVLSATYVHQASTGYSIPIMLPMISTSLSLSDFQGALLTSGYSYLYALALIPAGLLADKQNRPRLLGLSALAWSSFCLWSSQATSFRDLMISRVGLATAQSSQNVICFSMIPDLFPKNKSFALAVYNCAIYVGRGLMFVLITGARSIMFPKTGDDGSSAVSMASQQTMKDGSGNLLVPVDKIDLRLVQIMYTTGDMAAIRSISPFDISDAANVIDLPWLNEQMWRTVLKWIAFPGFLLACGLLLTVPETRKPSAPPSPPTPTEASTSNSSSSGGSGGAVSGGNSLSSMDSWDSGTGSGGAGSAALSLSSVDGSSSLTTASASTSSSSAAATAGAVEDMGKQAGVSVPEQAGWAGVMQLVQNSAFMSVTMAAALNDVASYALVAWQSTFYERVYGLSTDQYAPVLATVLPVAGILGGVGGGILADKLAVVGKRGYVTVFASLCAAPFIWASVMADNSTESFAALGVGFALSESWRAPAAVMARSVVPPKMSSTAHFPR</sequence>
<dbReference type="InterPro" id="IPR044770">
    <property type="entry name" value="MFS_spinster-like"/>
</dbReference>